<name>A0A9N9DEM5_9GLOM</name>
<feature type="domain" description="DNA helicase Pif1-like DEAD-box helicase" evidence="2">
    <location>
        <begin position="1"/>
        <end position="94"/>
    </location>
</feature>
<dbReference type="PANTHER" id="PTHR10492">
    <property type="match status" value="1"/>
</dbReference>
<feature type="non-terminal residue" evidence="3">
    <location>
        <position position="1"/>
    </location>
</feature>
<comment type="similarity">
    <text evidence="1">Belongs to the helicase family.</text>
</comment>
<dbReference type="EMBL" id="CAJVPK010004657">
    <property type="protein sequence ID" value="CAG8638562.1"/>
    <property type="molecule type" value="Genomic_DNA"/>
</dbReference>
<dbReference type="GO" id="GO:0006310">
    <property type="term" value="P:DNA recombination"/>
    <property type="evidence" value="ECO:0007669"/>
    <property type="project" value="UniProtKB-KW"/>
</dbReference>
<dbReference type="Proteomes" id="UP000789706">
    <property type="component" value="Unassembled WGS sequence"/>
</dbReference>
<evidence type="ECO:0000256" key="1">
    <source>
        <dbReference type="RuleBase" id="RU363044"/>
    </source>
</evidence>
<dbReference type="EC" id="5.6.2.3" evidence="1"/>
<dbReference type="PANTHER" id="PTHR10492:SF57">
    <property type="entry name" value="ATP-DEPENDENT DNA HELICASE"/>
    <property type="match status" value="1"/>
</dbReference>
<keyword evidence="4" id="KW-1185">Reference proteome</keyword>
<comment type="caution">
    <text evidence="3">The sequence shown here is derived from an EMBL/GenBank/DDBJ whole genome shotgun (WGS) entry which is preliminary data.</text>
</comment>
<keyword evidence="1" id="KW-0347">Helicase</keyword>
<dbReference type="GO" id="GO:0043139">
    <property type="term" value="F:5'-3' DNA helicase activity"/>
    <property type="evidence" value="ECO:0007669"/>
    <property type="project" value="UniProtKB-EC"/>
</dbReference>
<dbReference type="InterPro" id="IPR010285">
    <property type="entry name" value="DNA_helicase_pif1-like_DEAD"/>
</dbReference>
<keyword evidence="1" id="KW-0547">Nucleotide-binding</keyword>
<gene>
    <name evidence="3" type="ORF">DEBURN_LOCUS11073</name>
</gene>
<comment type="cofactor">
    <cofactor evidence="1">
        <name>Mg(2+)</name>
        <dbReference type="ChEBI" id="CHEBI:18420"/>
    </cofactor>
</comment>
<keyword evidence="1" id="KW-0234">DNA repair</keyword>
<keyword evidence="1" id="KW-0233">DNA recombination</keyword>
<proteinExistence type="inferred from homology"/>
<keyword evidence="1" id="KW-0378">Hydrolase</keyword>
<sequence length="102" mass="11916">TASSSITALLLKDSCTAHLHFKIPIVVDENTICNIKNQIDLVKLLWQTILIIWDKAPMVHHHIPESVEKMLRDIIKNNPLFDGKIFYFSEDFCQNFLFEHEH</sequence>
<accession>A0A9N9DEM5</accession>
<keyword evidence="1" id="KW-0067">ATP-binding</keyword>
<evidence type="ECO:0000313" key="3">
    <source>
        <dbReference type="EMBL" id="CAG8638562.1"/>
    </source>
</evidence>
<evidence type="ECO:0000259" key="2">
    <source>
        <dbReference type="Pfam" id="PF05970"/>
    </source>
</evidence>
<dbReference type="GO" id="GO:0005524">
    <property type="term" value="F:ATP binding"/>
    <property type="evidence" value="ECO:0007669"/>
    <property type="project" value="UniProtKB-KW"/>
</dbReference>
<protein>
    <recommendedName>
        <fullName evidence="1">ATP-dependent DNA helicase</fullName>
        <ecNumber evidence="1">5.6.2.3</ecNumber>
    </recommendedName>
</protein>
<reference evidence="3" key="1">
    <citation type="submission" date="2021-06" db="EMBL/GenBank/DDBJ databases">
        <authorList>
            <person name="Kallberg Y."/>
            <person name="Tangrot J."/>
            <person name="Rosling A."/>
        </authorList>
    </citation>
    <scope>NUCLEOTIDE SEQUENCE</scope>
    <source>
        <strain evidence="3">AZ414A</strain>
    </source>
</reference>
<dbReference type="GO" id="GO:0006281">
    <property type="term" value="P:DNA repair"/>
    <property type="evidence" value="ECO:0007669"/>
    <property type="project" value="UniProtKB-KW"/>
</dbReference>
<dbReference type="OrthoDB" id="2445360at2759"/>
<keyword evidence="1" id="KW-0227">DNA damage</keyword>
<dbReference type="AlphaFoldDB" id="A0A9N9DEM5"/>
<dbReference type="GO" id="GO:0000723">
    <property type="term" value="P:telomere maintenance"/>
    <property type="evidence" value="ECO:0007669"/>
    <property type="project" value="InterPro"/>
</dbReference>
<organism evidence="3 4">
    <name type="scientific">Diversispora eburnea</name>
    <dbReference type="NCBI Taxonomy" id="1213867"/>
    <lineage>
        <taxon>Eukaryota</taxon>
        <taxon>Fungi</taxon>
        <taxon>Fungi incertae sedis</taxon>
        <taxon>Mucoromycota</taxon>
        <taxon>Glomeromycotina</taxon>
        <taxon>Glomeromycetes</taxon>
        <taxon>Diversisporales</taxon>
        <taxon>Diversisporaceae</taxon>
        <taxon>Diversispora</taxon>
    </lineage>
</organism>
<comment type="catalytic activity">
    <reaction evidence="1">
        <text>ATP + H2O = ADP + phosphate + H(+)</text>
        <dbReference type="Rhea" id="RHEA:13065"/>
        <dbReference type="ChEBI" id="CHEBI:15377"/>
        <dbReference type="ChEBI" id="CHEBI:15378"/>
        <dbReference type="ChEBI" id="CHEBI:30616"/>
        <dbReference type="ChEBI" id="CHEBI:43474"/>
        <dbReference type="ChEBI" id="CHEBI:456216"/>
        <dbReference type="EC" id="5.6.2.3"/>
    </reaction>
</comment>
<feature type="non-terminal residue" evidence="3">
    <location>
        <position position="102"/>
    </location>
</feature>
<dbReference type="Pfam" id="PF05970">
    <property type="entry name" value="PIF1"/>
    <property type="match status" value="1"/>
</dbReference>
<dbReference type="GO" id="GO:0016787">
    <property type="term" value="F:hydrolase activity"/>
    <property type="evidence" value="ECO:0007669"/>
    <property type="project" value="UniProtKB-KW"/>
</dbReference>
<evidence type="ECO:0000313" key="4">
    <source>
        <dbReference type="Proteomes" id="UP000789706"/>
    </source>
</evidence>